<evidence type="ECO:0000313" key="1">
    <source>
        <dbReference type="EMBL" id="BAU53266.1"/>
    </source>
</evidence>
<accession>A0A110B4T0</accession>
<organism evidence="1 2">
    <name type="scientific">Mucilaginibacter gotjawali</name>
    <dbReference type="NCBI Taxonomy" id="1550579"/>
    <lineage>
        <taxon>Bacteria</taxon>
        <taxon>Pseudomonadati</taxon>
        <taxon>Bacteroidota</taxon>
        <taxon>Sphingobacteriia</taxon>
        <taxon>Sphingobacteriales</taxon>
        <taxon>Sphingobacteriaceae</taxon>
        <taxon>Mucilaginibacter</taxon>
    </lineage>
</organism>
<dbReference type="AlphaFoldDB" id="A0A110B4T0"/>
<dbReference type="KEGG" id="mgot:MgSA37_01433"/>
<keyword evidence="2" id="KW-1185">Reference proteome</keyword>
<gene>
    <name evidence="1" type="ORF">MgSA37_01433</name>
</gene>
<proteinExistence type="predicted"/>
<dbReference type="EMBL" id="AP017313">
    <property type="protein sequence ID" value="BAU53266.1"/>
    <property type="molecule type" value="Genomic_DNA"/>
</dbReference>
<reference evidence="1 2" key="1">
    <citation type="submission" date="2015-12" db="EMBL/GenBank/DDBJ databases">
        <title>Genome sequence of Mucilaginibacter gotjawali.</title>
        <authorList>
            <person name="Lee J.S."/>
            <person name="Lee K.C."/>
            <person name="Kim K.K."/>
            <person name="Lee B.W."/>
        </authorList>
    </citation>
    <scope>NUCLEOTIDE SEQUENCE [LARGE SCALE GENOMIC DNA]</scope>
    <source>
        <strain evidence="1 2">SA3-7</strain>
    </source>
</reference>
<dbReference type="Proteomes" id="UP000218263">
    <property type="component" value="Chromosome"/>
</dbReference>
<name>A0A110B4T0_9SPHI</name>
<evidence type="ECO:0000313" key="2">
    <source>
        <dbReference type="Proteomes" id="UP000218263"/>
    </source>
</evidence>
<sequence>MGIVKKTNLLLIDYQLLREIPNFMEKAKSLIMSVFHDVPRVPCAKMERWNALYRPEKSLYLVFELFVYSFFKICNFLFGPMYV</sequence>
<protein>
    <submittedName>
        <fullName evidence="1">Uncharacterized protein</fullName>
    </submittedName>
</protein>